<reference evidence="2" key="1">
    <citation type="submission" date="2016-06" db="UniProtKB">
        <authorList>
            <consortium name="WormBaseParasite"/>
        </authorList>
    </citation>
    <scope>IDENTIFICATION</scope>
</reference>
<sequence length="100" mass="11413">LQHRVPSTTEDAPSSRPSCPLCRSRPQHTPFALPAISFQQSIAQKKRPHVWSCPTQLIDIVDKIGGKQWAWLDWRMRSSLTINIWSCAVTRCDCVLCVLR</sequence>
<accession>A0A183DGQ1</accession>
<protein>
    <submittedName>
        <fullName evidence="2">Os01g0778700 protein</fullName>
    </submittedName>
</protein>
<evidence type="ECO:0000256" key="1">
    <source>
        <dbReference type="SAM" id="MobiDB-lite"/>
    </source>
</evidence>
<dbReference type="WBParaSite" id="GPUH_0000790101-mRNA-1">
    <property type="protein sequence ID" value="GPUH_0000790101-mRNA-1"/>
    <property type="gene ID" value="GPUH_0000790101"/>
</dbReference>
<organism evidence="2">
    <name type="scientific">Gongylonema pulchrum</name>
    <dbReference type="NCBI Taxonomy" id="637853"/>
    <lineage>
        <taxon>Eukaryota</taxon>
        <taxon>Metazoa</taxon>
        <taxon>Ecdysozoa</taxon>
        <taxon>Nematoda</taxon>
        <taxon>Chromadorea</taxon>
        <taxon>Rhabditida</taxon>
        <taxon>Spirurina</taxon>
        <taxon>Spiruromorpha</taxon>
        <taxon>Spiruroidea</taxon>
        <taxon>Gongylonematidae</taxon>
        <taxon>Gongylonema</taxon>
    </lineage>
</organism>
<dbReference type="AlphaFoldDB" id="A0A183DGQ1"/>
<name>A0A183DGQ1_9BILA</name>
<feature type="compositionally biased region" description="Polar residues" evidence="1">
    <location>
        <begin position="1"/>
        <end position="12"/>
    </location>
</feature>
<proteinExistence type="predicted"/>
<feature type="region of interest" description="Disordered" evidence="1">
    <location>
        <begin position="1"/>
        <end position="20"/>
    </location>
</feature>
<evidence type="ECO:0000313" key="2">
    <source>
        <dbReference type="WBParaSite" id="GPUH_0000790101-mRNA-1"/>
    </source>
</evidence>